<dbReference type="AlphaFoldDB" id="A0A8J8P1W8"/>
<dbReference type="InterPro" id="IPR005821">
    <property type="entry name" value="Ion_trans_dom"/>
</dbReference>
<organism evidence="11 12">
    <name type="scientific">Halteria grandinella</name>
    <dbReference type="NCBI Taxonomy" id="5974"/>
    <lineage>
        <taxon>Eukaryota</taxon>
        <taxon>Sar</taxon>
        <taxon>Alveolata</taxon>
        <taxon>Ciliophora</taxon>
        <taxon>Intramacronucleata</taxon>
        <taxon>Spirotrichea</taxon>
        <taxon>Stichotrichia</taxon>
        <taxon>Sporadotrichida</taxon>
        <taxon>Halteriidae</taxon>
        <taxon>Halteria</taxon>
    </lineage>
</organism>
<dbReference type="GO" id="GO:0035725">
    <property type="term" value="P:sodium ion transmembrane transport"/>
    <property type="evidence" value="ECO:0007669"/>
    <property type="project" value="TreeGrafter"/>
</dbReference>
<dbReference type="PROSITE" id="PS00888">
    <property type="entry name" value="CNMP_BINDING_1"/>
    <property type="match status" value="1"/>
</dbReference>
<dbReference type="Pfam" id="PF00027">
    <property type="entry name" value="cNMP_binding"/>
    <property type="match status" value="1"/>
</dbReference>
<feature type="region of interest" description="Disordered" evidence="8">
    <location>
        <begin position="151"/>
        <end position="190"/>
    </location>
</feature>
<feature type="compositionally biased region" description="Acidic residues" evidence="8">
    <location>
        <begin position="160"/>
        <end position="169"/>
    </location>
</feature>
<comment type="subcellular location">
    <subcellularLocation>
        <location evidence="1">Membrane</location>
        <topology evidence="1">Multi-pass membrane protein</topology>
    </subcellularLocation>
</comment>
<feature type="compositionally biased region" description="Polar residues" evidence="8">
    <location>
        <begin position="245"/>
        <end position="256"/>
    </location>
</feature>
<evidence type="ECO:0000256" key="1">
    <source>
        <dbReference type="ARBA" id="ARBA00004141"/>
    </source>
</evidence>
<evidence type="ECO:0000313" key="11">
    <source>
        <dbReference type="EMBL" id="TNV85936.1"/>
    </source>
</evidence>
<dbReference type="InterPro" id="IPR000595">
    <property type="entry name" value="cNMP-bd_dom"/>
</dbReference>
<name>A0A8J8P1W8_HALGN</name>
<dbReference type="SUPFAM" id="SSF81324">
    <property type="entry name" value="Voltage-gated potassium channels"/>
    <property type="match status" value="1"/>
</dbReference>
<evidence type="ECO:0000313" key="12">
    <source>
        <dbReference type="Proteomes" id="UP000785679"/>
    </source>
</evidence>
<evidence type="ECO:0000256" key="6">
    <source>
        <dbReference type="ARBA" id="ARBA00023136"/>
    </source>
</evidence>
<dbReference type="GO" id="GO:0003254">
    <property type="term" value="P:regulation of membrane depolarization"/>
    <property type="evidence" value="ECO:0007669"/>
    <property type="project" value="TreeGrafter"/>
</dbReference>
<reference evidence="11" key="1">
    <citation type="submission" date="2019-06" db="EMBL/GenBank/DDBJ databases">
        <authorList>
            <person name="Zheng W."/>
        </authorList>
    </citation>
    <scope>NUCLEOTIDE SEQUENCE</scope>
    <source>
        <strain evidence="11">QDHG01</strain>
    </source>
</reference>
<dbReference type="InterPro" id="IPR018488">
    <property type="entry name" value="cNMP-bd_CS"/>
</dbReference>
<dbReference type="GO" id="GO:0098855">
    <property type="term" value="C:HCN channel complex"/>
    <property type="evidence" value="ECO:0007669"/>
    <property type="project" value="TreeGrafter"/>
</dbReference>
<dbReference type="Proteomes" id="UP000785679">
    <property type="component" value="Unassembled WGS sequence"/>
</dbReference>
<evidence type="ECO:0000259" key="10">
    <source>
        <dbReference type="PROSITE" id="PS50042"/>
    </source>
</evidence>
<gene>
    <name evidence="11" type="ORF">FGO68_gene6831</name>
</gene>
<dbReference type="Gene3D" id="1.10.287.70">
    <property type="match status" value="1"/>
</dbReference>
<evidence type="ECO:0000256" key="5">
    <source>
        <dbReference type="ARBA" id="ARBA00023065"/>
    </source>
</evidence>
<dbReference type="GO" id="GO:0005249">
    <property type="term" value="F:voltage-gated potassium channel activity"/>
    <property type="evidence" value="ECO:0007669"/>
    <property type="project" value="InterPro"/>
</dbReference>
<feature type="transmembrane region" description="Helical" evidence="9">
    <location>
        <begin position="535"/>
        <end position="558"/>
    </location>
</feature>
<dbReference type="InterPro" id="IPR051413">
    <property type="entry name" value="K/Na_HCN_channel"/>
</dbReference>
<keyword evidence="5" id="KW-0406">Ion transport</keyword>
<evidence type="ECO:0000256" key="2">
    <source>
        <dbReference type="ARBA" id="ARBA00022448"/>
    </source>
</evidence>
<keyword evidence="6 9" id="KW-0472">Membrane</keyword>
<protein>
    <recommendedName>
        <fullName evidence="10">Cyclic nucleotide-binding domain-containing protein</fullName>
    </recommendedName>
</protein>
<feature type="domain" description="Cyclic nucleotide-binding" evidence="10">
    <location>
        <begin position="639"/>
        <end position="738"/>
    </location>
</feature>
<keyword evidence="7" id="KW-0407">Ion channel</keyword>
<dbReference type="PRINTS" id="PR01463">
    <property type="entry name" value="EAGCHANLFMLY"/>
</dbReference>
<dbReference type="SUPFAM" id="SSF51206">
    <property type="entry name" value="cAMP-binding domain-like"/>
    <property type="match status" value="1"/>
</dbReference>
<proteinExistence type="predicted"/>
<evidence type="ECO:0000256" key="8">
    <source>
        <dbReference type="SAM" id="MobiDB-lite"/>
    </source>
</evidence>
<dbReference type="PROSITE" id="PS50042">
    <property type="entry name" value="CNMP_BINDING_3"/>
    <property type="match status" value="1"/>
</dbReference>
<dbReference type="PANTHER" id="PTHR45689:SF5">
    <property type="entry name" value="I[[H]] CHANNEL, ISOFORM E"/>
    <property type="match status" value="1"/>
</dbReference>
<dbReference type="SMART" id="SM00100">
    <property type="entry name" value="cNMP"/>
    <property type="match status" value="1"/>
</dbReference>
<keyword evidence="4 9" id="KW-1133">Transmembrane helix</keyword>
<dbReference type="EMBL" id="RRYP01001447">
    <property type="protein sequence ID" value="TNV85936.1"/>
    <property type="molecule type" value="Genomic_DNA"/>
</dbReference>
<evidence type="ECO:0000256" key="9">
    <source>
        <dbReference type="SAM" id="Phobius"/>
    </source>
</evidence>
<feature type="compositionally biased region" description="Acidic residues" evidence="8">
    <location>
        <begin position="264"/>
        <end position="274"/>
    </location>
</feature>
<keyword evidence="12" id="KW-1185">Reference proteome</keyword>
<feature type="region of interest" description="Disordered" evidence="8">
    <location>
        <begin position="207"/>
        <end position="284"/>
    </location>
</feature>
<dbReference type="Pfam" id="PF00520">
    <property type="entry name" value="Ion_trans"/>
    <property type="match status" value="1"/>
</dbReference>
<evidence type="ECO:0000256" key="4">
    <source>
        <dbReference type="ARBA" id="ARBA00022989"/>
    </source>
</evidence>
<dbReference type="Gene3D" id="2.60.120.10">
    <property type="entry name" value="Jelly Rolls"/>
    <property type="match status" value="1"/>
</dbReference>
<dbReference type="PANTHER" id="PTHR45689">
    <property type="entry name" value="I[[H]] CHANNEL, ISOFORM E"/>
    <property type="match status" value="1"/>
</dbReference>
<dbReference type="InterPro" id="IPR018490">
    <property type="entry name" value="cNMP-bd_dom_sf"/>
</dbReference>
<dbReference type="Gene3D" id="1.10.287.630">
    <property type="entry name" value="Helix hairpin bin"/>
    <property type="match status" value="1"/>
</dbReference>
<dbReference type="InterPro" id="IPR003938">
    <property type="entry name" value="K_chnl_volt-dep_EAG/ELK/ERG"/>
</dbReference>
<dbReference type="OrthoDB" id="444079at2759"/>
<feature type="transmembrane region" description="Helical" evidence="9">
    <location>
        <begin position="459"/>
        <end position="480"/>
    </location>
</feature>
<dbReference type="InterPro" id="IPR014710">
    <property type="entry name" value="RmlC-like_jellyroll"/>
</dbReference>
<evidence type="ECO:0000256" key="3">
    <source>
        <dbReference type="ARBA" id="ARBA00022692"/>
    </source>
</evidence>
<comment type="caution">
    <text evidence="11">The sequence shown here is derived from an EMBL/GenBank/DDBJ whole genome shotgun (WGS) entry which is preliminary data.</text>
</comment>
<keyword evidence="3 9" id="KW-0812">Transmembrane</keyword>
<accession>A0A8J8P1W8</accession>
<dbReference type="FunFam" id="1.10.287.70:FF:000123">
    <property type="entry name" value="Potassium channel KAT3"/>
    <property type="match status" value="1"/>
</dbReference>
<sequence>MNRDSHYLKLYNFINAFPLNLMTDQPEASGKPKKNLAGRFQPYVEDDQSVHILDLSVSATPAATQQNLGVLKNVKSGGNLLTIPGERRQSILEMYNMQANALGGQNQPAQPNSGIQPSINYTAQPLVVPVPNLQTQVDIENKQKEIKAFKRYLKQQSDSSSEEEYSDSDEEKKKNADAPPQDPMSLKDALNPANLVTGALGTLGIIKKRRKRKRPSDELEFGMKNLEDGRGTPLVDDNSLHNRRQQTGPQSGAGNSQKKHQADELEDSTDDEFESNERQQLNRSKYTLRPDSSIKTGWDCLGFLFIVIQSIQIPFHLCFSTHAEGAVVVLNDMIDVFFMLDVIINFNTGFDRKGIVIMKRREIVLNYLRGWFWLDLIASFPYTWVINFEEETQNADDDAAGGDDSSGGSIFKTPQLLRFLKIMRFIRILRLLRVLKLHRLFIRLEENIASETMNIIIKFIKLIILITFISHWIACFFYVVGDSELPNPESWLVQVGIDQADIYTKYIYSLYWAFATMTTVGYGDIHPNTPRERSLTLITMLVSCVVYAYTIGSIGNLVSRHNMYAAQYKEKMTYVNQFLIRKEIPKELRLKIRRYLEYVLNSKKTVKVDQEEVFTVLNKNLEIKMRAFLNGRILKNIKVFKNFEIDFLSDITKQFKKQTFTVDDNIIVEGDTGGTMFFIVTGLVTILHKKTQTYIRDLKQDQYFGEIGFFSEKKRQTSVKSRDFTEVLELAYENFSQVAAQYPEAQKVLTLIKSTVNMSNYKYLKLQCYVCDGHDHISIDCHEFKARFEGNIKTYFEKIRSQTKQQAINPTVQEKDAVEMADRNGSGAVVAIQPKQGGNSLDQQLK</sequence>
<evidence type="ECO:0000256" key="7">
    <source>
        <dbReference type="ARBA" id="ARBA00023303"/>
    </source>
</evidence>
<keyword evidence="2" id="KW-0813">Transport</keyword>
<dbReference type="CDD" id="cd00038">
    <property type="entry name" value="CAP_ED"/>
    <property type="match status" value="1"/>
</dbReference>
<feature type="transmembrane region" description="Helical" evidence="9">
    <location>
        <begin position="506"/>
        <end position="523"/>
    </location>
</feature>